<evidence type="ECO:0000256" key="1">
    <source>
        <dbReference type="SAM" id="SignalP"/>
    </source>
</evidence>
<feature type="chain" id="PRO_5010373288" description="SusD/RagB family nutrient-binding outer membrane lipoprotein" evidence="1">
    <location>
        <begin position="20"/>
        <end position="532"/>
    </location>
</feature>
<dbReference type="RefSeq" id="WP_071505452.1">
    <property type="nucleotide sequence ID" value="NZ_MORL01000017.1"/>
</dbReference>
<evidence type="ECO:0000313" key="3">
    <source>
        <dbReference type="Proteomes" id="UP000181790"/>
    </source>
</evidence>
<dbReference type="Pfam" id="PF12771">
    <property type="entry name" value="SusD-like_2"/>
    <property type="match status" value="1"/>
</dbReference>
<proteinExistence type="predicted"/>
<evidence type="ECO:0000313" key="2">
    <source>
        <dbReference type="EMBL" id="OIN56923.1"/>
    </source>
</evidence>
<reference evidence="2 3" key="1">
    <citation type="submission" date="2016-10" db="EMBL/GenBank/DDBJ databases">
        <title>Arsenicibacter rosenii gen. nov., sp. nov., an efficient arsenic-methylating bacterium isolated from an arsenic-contaminated paddy soil.</title>
        <authorList>
            <person name="Huang K."/>
        </authorList>
    </citation>
    <scope>NUCLEOTIDE SEQUENCE [LARGE SCALE GENOMIC DNA]</scope>
    <source>
        <strain evidence="2 3">SM-1</strain>
    </source>
</reference>
<feature type="signal peptide" evidence="1">
    <location>
        <begin position="1"/>
        <end position="19"/>
    </location>
</feature>
<comment type="caution">
    <text evidence="2">The sequence shown here is derived from an EMBL/GenBank/DDBJ whole genome shotgun (WGS) entry which is preliminary data.</text>
</comment>
<dbReference type="AlphaFoldDB" id="A0A1S2VDX4"/>
<dbReference type="Gene3D" id="1.25.40.390">
    <property type="match status" value="1"/>
</dbReference>
<dbReference type="Proteomes" id="UP000181790">
    <property type="component" value="Unassembled WGS sequence"/>
</dbReference>
<keyword evidence="1" id="KW-0732">Signal</keyword>
<protein>
    <recommendedName>
        <fullName evidence="4">SusD/RagB family nutrient-binding outer membrane lipoprotein</fullName>
    </recommendedName>
</protein>
<evidence type="ECO:0008006" key="4">
    <source>
        <dbReference type="Google" id="ProtNLM"/>
    </source>
</evidence>
<accession>A0A1S2VDX4</accession>
<organism evidence="2 3">
    <name type="scientific">Arsenicibacter rosenii</name>
    <dbReference type="NCBI Taxonomy" id="1750698"/>
    <lineage>
        <taxon>Bacteria</taxon>
        <taxon>Pseudomonadati</taxon>
        <taxon>Bacteroidota</taxon>
        <taxon>Cytophagia</taxon>
        <taxon>Cytophagales</taxon>
        <taxon>Spirosomataceae</taxon>
        <taxon>Arsenicibacter</taxon>
    </lineage>
</organism>
<dbReference type="InterPro" id="IPR041662">
    <property type="entry name" value="SusD-like_2"/>
</dbReference>
<dbReference type="EMBL" id="MORL01000017">
    <property type="protein sequence ID" value="OIN56923.1"/>
    <property type="molecule type" value="Genomic_DNA"/>
</dbReference>
<sequence length="532" mass="56978">MKKRLIALTLLVGSLQVACTDKFDQINTDPTRASSATFDPNLLLPSIQYNHVSSITGYNGSILFQSMWVQLFASTTSGAANYYSNGDKYVQSSNTTDYQQRTWSGSYNAASYAYEMEKLATDKPALANLKNIAVIMQVLSLATITDVYGDIPYTQALQGKAGVTLPAYDTQESIYKSLLTRLETATAALNTAAAGPTNDAYVYKGDVAKWKKFGYSLMLKLAMRLVKSDAATAKTYAEKAAAAGVFTSLSDDAYLLADNANGYSNGNGSALITPADVYQVRWSKTFIDFLKSTNDPRLSKVAEVPAAGLAANQLMTGGVSDASVQVGLPNGYDLNGGATDISKSPGYPGATGTGADVTPIGKYSRPAFIYRSQSMPFFVLTYAETELLLAEAATRGFSVSGTAATHYKNAVSAGIQMLSRFGAAATIDAATADAYATANPLGTANPLKQINEQYWATEGTVLNFVEAWNNWKRSGFPVLTPVNYTGNFSNGAIPRRQPYPTSEATLNTDSYKSAVGKLTGGDTWASRIWWDK</sequence>
<gene>
    <name evidence="2" type="ORF">BLX24_22410</name>
</gene>
<keyword evidence="3" id="KW-1185">Reference proteome</keyword>
<dbReference type="SUPFAM" id="SSF48452">
    <property type="entry name" value="TPR-like"/>
    <property type="match status" value="1"/>
</dbReference>
<dbReference type="InterPro" id="IPR011990">
    <property type="entry name" value="TPR-like_helical_dom_sf"/>
</dbReference>
<name>A0A1S2VDX4_9BACT</name>